<dbReference type="InterPro" id="IPR010998">
    <property type="entry name" value="Integrase_recombinase_N"/>
</dbReference>
<keyword evidence="4" id="KW-0233">DNA recombination</keyword>
<name>A0A4T3EZ74_9SPHN</name>
<accession>A0A4T3EZ74</accession>
<evidence type="ECO:0000313" key="6">
    <source>
        <dbReference type="EMBL" id="TIX48844.1"/>
    </source>
</evidence>
<dbReference type="InterPro" id="IPR013762">
    <property type="entry name" value="Integrase-like_cat_sf"/>
</dbReference>
<dbReference type="PANTHER" id="PTHR30629:SF2">
    <property type="entry name" value="PROPHAGE INTEGRASE INTS-RELATED"/>
    <property type="match status" value="1"/>
</dbReference>
<comment type="caution">
    <text evidence="6">The sequence shown here is derived from an EMBL/GenBank/DDBJ whole genome shotgun (WGS) entry which is preliminary data.</text>
</comment>
<dbReference type="Proteomes" id="UP000309389">
    <property type="component" value="Unassembled WGS sequence"/>
</dbReference>
<dbReference type="SUPFAM" id="SSF56349">
    <property type="entry name" value="DNA breaking-rejoining enzymes"/>
    <property type="match status" value="1"/>
</dbReference>
<dbReference type="Pfam" id="PF00589">
    <property type="entry name" value="Phage_integrase"/>
    <property type="match status" value="1"/>
</dbReference>
<evidence type="ECO:0000259" key="5">
    <source>
        <dbReference type="PROSITE" id="PS51898"/>
    </source>
</evidence>
<dbReference type="GO" id="GO:0006310">
    <property type="term" value="P:DNA recombination"/>
    <property type="evidence" value="ECO:0007669"/>
    <property type="project" value="UniProtKB-KW"/>
</dbReference>
<keyword evidence="7" id="KW-1185">Reference proteome</keyword>
<dbReference type="EMBL" id="SSHH01000004">
    <property type="protein sequence ID" value="TIX48844.1"/>
    <property type="molecule type" value="Genomic_DNA"/>
</dbReference>
<organism evidence="6 7">
    <name type="scientific">Alteraurantiacibacter aquimixticola</name>
    <dbReference type="NCBI Taxonomy" id="2489173"/>
    <lineage>
        <taxon>Bacteria</taxon>
        <taxon>Pseudomonadati</taxon>
        <taxon>Pseudomonadota</taxon>
        <taxon>Alphaproteobacteria</taxon>
        <taxon>Sphingomonadales</taxon>
        <taxon>Erythrobacteraceae</taxon>
        <taxon>Alteraurantiacibacter</taxon>
    </lineage>
</organism>
<dbReference type="InterPro" id="IPR050808">
    <property type="entry name" value="Phage_Integrase"/>
</dbReference>
<dbReference type="Gene3D" id="1.10.150.130">
    <property type="match status" value="1"/>
</dbReference>
<reference evidence="6 7" key="1">
    <citation type="submission" date="2019-04" db="EMBL/GenBank/DDBJ databases">
        <title>Altererythrobacter aquimixticola sp. nov., isolated from sediment of junction between the ocean and a freshwater spring.</title>
        <authorList>
            <person name="Yoon J.-H."/>
        </authorList>
    </citation>
    <scope>NUCLEOTIDE SEQUENCE [LARGE SCALE GENOMIC DNA]</scope>
    <source>
        <strain evidence="6 7">SSKS-13</strain>
    </source>
</reference>
<protein>
    <recommendedName>
        <fullName evidence="5">Tyr recombinase domain-containing protein</fullName>
    </recommendedName>
</protein>
<dbReference type="InterPro" id="IPR011010">
    <property type="entry name" value="DNA_brk_join_enz"/>
</dbReference>
<evidence type="ECO:0000313" key="7">
    <source>
        <dbReference type="Proteomes" id="UP000309389"/>
    </source>
</evidence>
<dbReference type="GO" id="GO:0003677">
    <property type="term" value="F:DNA binding"/>
    <property type="evidence" value="ECO:0007669"/>
    <property type="project" value="UniProtKB-KW"/>
</dbReference>
<dbReference type="InterPro" id="IPR025166">
    <property type="entry name" value="Integrase_DNA_bind_dom"/>
</dbReference>
<dbReference type="PANTHER" id="PTHR30629">
    <property type="entry name" value="PROPHAGE INTEGRASE"/>
    <property type="match status" value="1"/>
</dbReference>
<dbReference type="PROSITE" id="PS51898">
    <property type="entry name" value="TYR_RECOMBINASE"/>
    <property type="match status" value="1"/>
</dbReference>
<evidence type="ECO:0000256" key="2">
    <source>
        <dbReference type="ARBA" id="ARBA00022908"/>
    </source>
</evidence>
<evidence type="ECO:0000256" key="3">
    <source>
        <dbReference type="ARBA" id="ARBA00023125"/>
    </source>
</evidence>
<dbReference type="AlphaFoldDB" id="A0A4T3EZ74"/>
<feature type="domain" description="Tyr recombinase" evidence="5">
    <location>
        <begin position="271"/>
        <end position="431"/>
    </location>
</feature>
<keyword evidence="3" id="KW-0238">DNA-binding</keyword>
<gene>
    <name evidence="6" type="ORF">E5222_13955</name>
</gene>
<evidence type="ECO:0000256" key="1">
    <source>
        <dbReference type="ARBA" id="ARBA00008857"/>
    </source>
</evidence>
<evidence type="ECO:0000256" key="4">
    <source>
        <dbReference type="ARBA" id="ARBA00023172"/>
    </source>
</evidence>
<dbReference type="Pfam" id="PF13356">
    <property type="entry name" value="Arm-DNA-bind_3"/>
    <property type="match status" value="1"/>
</dbReference>
<dbReference type="Gene3D" id="3.30.160.390">
    <property type="entry name" value="Integrase, DNA-binding domain"/>
    <property type="match status" value="1"/>
</dbReference>
<dbReference type="InterPro" id="IPR038488">
    <property type="entry name" value="Integrase_DNA-bd_sf"/>
</dbReference>
<dbReference type="InterPro" id="IPR002104">
    <property type="entry name" value="Integrase_catalytic"/>
</dbReference>
<dbReference type="CDD" id="cd00796">
    <property type="entry name" value="INT_Rci_Hp1_C"/>
    <property type="match status" value="1"/>
</dbReference>
<dbReference type="GO" id="GO:0015074">
    <property type="term" value="P:DNA integration"/>
    <property type="evidence" value="ECO:0007669"/>
    <property type="project" value="UniProtKB-KW"/>
</dbReference>
<proteinExistence type="inferred from homology"/>
<keyword evidence="2" id="KW-0229">DNA integration</keyword>
<comment type="similarity">
    <text evidence="1">Belongs to the 'phage' integrase family.</text>
</comment>
<dbReference type="OrthoDB" id="7615137at2"/>
<dbReference type="Gene3D" id="1.10.443.10">
    <property type="entry name" value="Intergrase catalytic core"/>
    <property type="match status" value="1"/>
</dbReference>
<sequence length="446" mass="51317">MKENGAGDEIRTHDPNLGNLKNSIVSGCIALQNPRYCSDLSKRMQCVATACDGSLTAIYLQNQRRPTTMPSVELSARQLDSLPRPETGLVRYWDTVVRGLVAHVRPTATTLYFQIDQRGKTKRVNLGRFPTVSVNKARDAARQLDYEMRFGKAKGLERREITLHDALNTYLETTRACDQHVAYVKRALEVRLEEWLSHPLSEITGAMVRKRHRELTDDGPVMADETMRAMRAVWNAARDEFEKYDIPPCPTDILRKRSGKKQAWNNPQPTRNKPIHDLAEWSEAVERIVNPVHQEFYRWALLTGMRKGEIARMEWEHIDRERRFLTIPKTKSGREHYLPLNDHHFAILDRLEEQGRYVFPDRTGQKPVVHPRHDEVPGTLHSLRHTWASVAAEIGIPEDQIGRILNHSNGMRSVTNRYIHVHVDSMRPVMDAVTDELANRLNNSEA</sequence>